<gene>
    <name evidence="9" type="ORF">D9R14_01125</name>
</gene>
<keyword evidence="10" id="KW-1185">Reference proteome</keyword>
<evidence type="ECO:0000256" key="7">
    <source>
        <dbReference type="RuleBase" id="RU363032"/>
    </source>
</evidence>
<dbReference type="PROSITE" id="PS50928">
    <property type="entry name" value="ABC_TM1"/>
    <property type="match status" value="1"/>
</dbReference>
<dbReference type="Gene3D" id="1.10.3720.10">
    <property type="entry name" value="MetI-like"/>
    <property type="match status" value="1"/>
</dbReference>
<dbReference type="PANTHER" id="PTHR30151:SF20">
    <property type="entry name" value="ABC TRANSPORTER PERMEASE PROTEIN HI_0355-RELATED"/>
    <property type="match status" value="1"/>
</dbReference>
<dbReference type="GO" id="GO:0005886">
    <property type="term" value="C:plasma membrane"/>
    <property type="evidence" value="ECO:0007669"/>
    <property type="project" value="UniProtKB-SubCell"/>
</dbReference>
<dbReference type="GO" id="GO:0055085">
    <property type="term" value="P:transmembrane transport"/>
    <property type="evidence" value="ECO:0007669"/>
    <property type="project" value="InterPro"/>
</dbReference>
<keyword evidence="3" id="KW-1003">Cell membrane</keyword>
<proteinExistence type="inferred from homology"/>
<feature type="transmembrane region" description="Helical" evidence="7">
    <location>
        <begin position="224"/>
        <end position="243"/>
    </location>
</feature>
<comment type="subcellular location">
    <subcellularLocation>
        <location evidence="1 7">Cell membrane</location>
        <topology evidence="1 7">Multi-pass membrane protein</topology>
    </subcellularLocation>
</comment>
<feature type="transmembrane region" description="Helical" evidence="7">
    <location>
        <begin position="7"/>
        <end position="25"/>
    </location>
</feature>
<dbReference type="PANTHER" id="PTHR30151">
    <property type="entry name" value="ALKANE SULFONATE ABC TRANSPORTER-RELATED, MEMBRANE SUBUNIT"/>
    <property type="match status" value="1"/>
</dbReference>
<dbReference type="Pfam" id="PF00528">
    <property type="entry name" value="BPD_transp_1"/>
    <property type="match status" value="1"/>
</dbReference>
<evidence type="ECO:0000256" key="2">
    <source>
        <dbReference type="ARBA" id="ARBA00022448"/>
    </source>
</evidence>
<dbReference type="CDD" id="cd06261">
    <property type="entry name" value="TM_PBP2"/>
    <property type="match status" value="1"/>
</dbReference>
<evidence type="ECO:0000256" key="4">
    <source>
        <dbReference type="ARBA" id="ARBA00022692"/>
    </source>
</evidence>
<dbReference type="InterPro" id="IPR035906">
    <property type="entry name" value="MetI-like_sf"/>
</dbReference>
<dbReference type="AlphaFoldDB" id="A0A3L7AMA1"/>
<dbReference type="EMBL" id="RCTF01000001">
    <property type="protein sequence ID" value="RLP81633.1"/>
    <property type="molecule type" value="Genomic_DNA"/>
</dbReference>
<evidence type="ECO:0000256" key="3">
    <source>
        <dbReference type="ARBA" id="ARBA00022475"/>
    </source>
</evidence>
<feature type="transmembrane region" description="Helical" evidence="7">
    <location>
        <begin position="31"/>
        <end position="50"/>
    </location>
</feature>
<evidence type="ECO:0000256" key="6">
    <source>
        <dbReference type="ARBA" id="ARBA00023136"/>
    </source>
</evidence>
<evidence type="ECO:0000259" key="8">
    <source>
        <dbReference type="PROSITE" id="PS50928"/>
    </source>
</evidence>
<feature type="domain" description="ABC transmembrane type-1" evidence="8">
    <location>
        <begin position="62"/>
        <end position="242"/>
    </location>
</feature>
<comment type="similarity">
    <text evidence="7">Belongs to the binding-protein-dependent transport system permease family.</text>
</comment>
<evidence type="ECO:0000256" key="1">
    <source>
        <dbReference type="ARBA" id="ARBA00004651"/>
    </source>
</evidence>
<keyword evidence="6 7" id="KW-0472">Membrane</keyword>
<dbReference type="Proteomes" id="UP000269692">
    <property type="component" value="Unassembled WGS sequence"/>
</dbReference>
<dbReference type="OrthoDB" id="8138334at2"/>
<name>A0A3L7AMA1_9HYPH</name>
<evidence type="ECO:0000313" key="9">
    <source>
        <dbReference type="EMBL" id="RLP81633.1"/>
    </source>
</evidence>
<reference evidence="9 10" key="1">
    <citation type="submission" date="2018-10" db="EMBL/GenBank/DDBJ databases">
        <title>Xanthobacter tagetidis genome sequencing and assembly.</title>
        <authorList>
            <person name="Maclea K.S."/>
            <person name="Goen A.E."/>
            <person name="Fatima S.A."/>
        </authorList>
    </citation>
    <scope>NUCLEOTIDE SEQUENCE [LARGE SCALE GENOMIC DNA]</scope>
    <source>
        <strain evidence="9 10">ATCC 700314</strain>
    </source>
</reference>
<feature type="transmembrane region" description="Helical" evidence="7">
    <location>
        <begin position="70"/>
        <end position="93"/>
    </location>
</feature>
<dbReference type="InterPro" id="IPR000515">
    <property type="entry name" value="MetI-like"/>
</dbReference>
<keyword evidence="2 7" id="KW-0813">Transport</keyword>
<feature type="transmembrane region" description="Helical" evidence="7">
    <location>
        <begin position="113"/>
        <end position="141"/>
    </location>
</feature>
<dbReference type="SUPFAM" id="SSF161098">
    <property type="entry name" value="MetI-like"/>
    <property type="match status" value="1"/>
</dbReference>
<accession>A0A3L7AMA1</accession>
<keyword evidence="5 7" id="KW-1133">Transmembrane helix</keyword>
<protein>
    <submittedName>
        <fullName evidence="9">ABC transporter permease</fullName>
    </submittedName>
</protein>
<evidence type="ECO:0000256" key="5">
    <source>
        <dbReference type="ARBA" id="ARBA00022989"/>
    </source>
</evidence>
<feature type="transmembrane region" description="Helical" evidence="7">
    <location>
        <begin position="189"/>
        <end position="212"/>
    </location>
</feature>
<comment type="caution">
    <text evidence="9">The sequence shown here is derived from an EMBL/GenBank/DDBJ whole genome shotgun (WGS) entry which is preliminary data.</text>
</comment>
<evidence type="ECO:0000313" key="10">
    <source>
        <dbReference type="Proteomes" id="UP000269692"/>
    </source>
</evidence>
<sequence>MMDQDSARQVTILKVVLLVVIVGGWELSARFGLIPVFWTSSPSLIAVAFWESLKENEITYHTYITMQEALAGLAAGAVVGVMLGLVLGVSRVLGAALEPFVIAMNSLPRVALAPLIVMFVGIGFASKFLLAFSLVVVPIMLNTYEGIKAADPQLINMMRVIHAKRYQVFYKVLLPNCVPWIFSALRVSISFAIIGAIVGEFISARAGIGYMIDSAAGAFDTTGMIMPLIVLMVLAFSIDRAFVATSNRLLRWRDEALS</sequence>
<keyword evidence="4 7" id="KW-0812">Transmembrane</keyword>
<organism evidence="9 10">
    <name type="scientific">Xanthobacter tagetidis</name>
    <dbReference type="NCBI Taxonomy" id="60216"/>
    <lineage>
        <taxon>Bacteria</taxon>
        <taxon>Pseudomonadati</taxon>
        <taxon>Pseudomonadota</taxon>
        <taxon>Alphaproteobacteria</taxon>
        <taxon>Hyphomicrobiales</taxon>
        <taxon>Xanthobacteraceae</taxon>
        <taxon>Xanthobacter</taxon>
    </lineage>
</organism>